<accession>B4RFJ7</accession>
<dbReference type="InterPro" id="IPR014032">
    <property type="entry name" value="Peptidase_A24A_bac"/>
</dbReference>
<keyword evidence="3" id="KW-1133">Transmembrane helix</keyword>
<dbReference type="RefSeq" id="WP_012521226.1">
    <property type="nucleotide sequence ID" value="NC_011144.1"/>
</dbReference>
<dbReference type="GO" id="GO:0006465">
    <property type="term" value="P:signal peptide processing"/>
    <property type="evidence" value="ECO:0007669"/>
    <property type="project" value="TreeGrafter"/>
</dbReference>
<sequence>MNLLGLAAVALGIPVGLLLARLSARAGDEAPTPRRLAAFALAAPALAVWAQAAHPGAAGVLGALLAWQLLLLAVLDAEHLWLPLPATLSLIATGLLAAAALGPDELAARAAGAGLGWIALAGLAAAYRRLRGREGLGGGDAVLLAGGGAWAGWAALPTILVWAALAGLSAVAVLAFAGRPVARTRELPFGVALALGVWLAWLYGPIGRI</sequence>
<comment type="similarity">
    <text evidence="1 2">Belongs to the peptidase A24 family.</text>
</comment>
<evidence type="ECO:0000256" key="2">
    <source>
        <dbReference type="RuleBase" id="RU003793"/>
    </source>
</evidence>
<dbReference type="AlphaFoldDB" id="B4RFJ7"/>
<evidence type="ECO:0000259" key="4">
    <source>
        <dbReference type="Pfam" id="PF01478"/>
    </source>
</evidence>
<dbReference type="GO" id="GO:0005886">
    <property type="term" value="C:plasma membrane"/>
    <property type="evidence" value="ECO:0007669"/>
    <property type="project" value="TreeGrafter"/>
</dbReference>
<dbReference type="Gene3D" id="1.20.120.1220">
    <property type="match status" value="1"/>
</dbReference>
<evidence type="ECO:0000256" key="1">
    <source>
        <dbReference type="ARBA" id="ARBA00005801"/>
    </source>
</evidence>
<feature type="transmembrane region" description="Helical" evidence="3">
    <location>
        <begin position="58"/>
        <end position="75"/>
    </location>
</feature>
<dbReference type="InterPro" id="IPR000045">
    <property type="entry name" value="Prepilin_IV_endopep_pep"/>
</dbReference>
<dbReference type="KEGG" id="pzu:PHZ_c0664"/>
<feature type="transmembrane region" description="Helical" evidence="3">
    <location>
        <begin position="134"/>
        <end position="153"/>
    </location>
</feature>
<dbReference type="GO" id="GO:0004190">
    <property type="term" value="F:aspartic-type endopeptidase activity"/>
    <property type="evidence" value="ECO:0007669"/>
    <property type="project" value="InterPro"/>
</dbReference>
<evidence type="ECO:0000313" key="6">
    <source>
        <dbReference type="Proteomes" id="UP000001868"/>
    </source>
</evidence>
<keyword evidence="6" id="KW-1185">Reference proteome</keyword>
<keyword evidence="3" id="KW-0812">Transmembrane</keyword>
<feature type="transmembrane region" description="Helical" evidence="3">
    <location>
        <begin position="159"/>
        <end position="177"/>
    </location>
</feature>
<feature type="transmembrane region" description="Helical" evidence="3">
    <location>
        <begin position="189"/>
        <end position="206"/>
    </location>
</feature>
<proteinExistence type="inferred from homology"/>
<dbReference type="PRINTS" id="PR00864">
    <property type="entry name" value="PREPILNPTASE"/>
</dbReference>
<evidence type="ECO:0000256" key="3">
    <source>
        <dbReference type="SAM" id="Phobius"/>
    </source>
</evidence>
<feature type="transmembrane region" description="Helical" evidence="3">
    <location>
        <begin position="6"/>
        <end position="24"/>
    </location>
</feature>
<dbReference type="HOGENOM" id="CLU_057101_5_2_5"/>
<organism evidence="5 6">
    <name type="scientific">Phenylobacterium zucineum (strain HLK1)</name>
    <dbReference type="NCBI Taxonomy" id="450851"/>
    <lineage>
        <taxon>Bacteria</taxon>
        <taxon>Pseudomonadati</taxon>
        <taxon>Pseudomonadota</taxon>
        <taxon>Alphaproteobacteria</taxon>
        <taxon>Caulobacterales</taxon>
        <taxon>Caulobacteraceae</taxon>
        <taxon>Phenylobacterium</taxon>
    </lineage>
</organism>
<dbReference type="PANTHER" id="PTHR30487">
    <property type="entry name" value="TYPE 4 PREPILIN-LIKE PROTEINS LEADER PEPTIDE-PROCESSING ENZYME"/>
    <property type="match status" value="1"/>
</dbReference>
<feature type="domain" description="Prepilin type IV endopeptidase peptidase" evidence="4">
    <location>
        <begin position="64"/>
        <end position="168"/>
    </location>
</feature>
<gene>
    <name evidence="5" type="ordered locus">PHZ_c0664</name>
</gene>
<dbReference type="STRING" id="450851.PHZ_c0664"/>
<dbReference type="EMBL" id="CP000747">
    <property type="protein sequence ID" value="ACG77078.1"/>
    <property type="molecule type" value="Genomic_DNA"/>
</dbReference>
<evidence type="ECO:0000313" key="5">
    <source>
        <dbReference type="EMBL" id="ACG77078.1"/>
    </source>
</evidence>
<dbReference type="Proteomes" id="UP000001868">
    <property type="component" value="Chromosome"/>
</dbReference>
<dbReference type="eggNOG" id="COG1989">
    <property type="taxonomic scope" value="Bacteria"/>
</dbReference>
<feature type="transmembrane region" description="Helical" evidence="3">
    <location>
        <begin position="107"/>
        <end position="127"/>
    </location>
</feature>
<protein>
    <submittedName>
        <fullName evidence="5">Type II secretory pathway, prepilin signal peptidase PulO</fullName>
    </submittedName>
</protein>
<name>B4RFJ7_PHEZH</name>
<keyword evidence="3" id="KW-0472">Membrane</keyword>
<feature type="transmembrane region" description="Helical" evidence="3">
    <location>
        <begin position="82"/>
        <end position="101"/>
    </location>
</feature>
<dbReference type="PANTHER" id="PTHR30487:SF0">
    <property type="entry name" value="PREPILIN LEADER PEPTIDASE_N-METHYLTRANSFERASE-RELATED"/>
    <property type="match status" value="1"/>
</dbReference>
<feature type="transmembrane region" description="Helical" evidence="3">
    <location>
        <begin position="36"/>
        <end position="52"/>
    </location>
</feature>
<reference evidence="5 6" key="1">
    <citation type="journal article" date="2008" name="BMC Genomics">
        <title>Complete genome of Phenylobacterium zucineum - a novel facultative intracellular bacterium isolated from human erythroleukemia cell line K562.</title>
        <authorList>
            <person name="Luo Y."/>
            <person name="Xu X."/>
            <person name="Ding Z."/>
            <person name="Liu Z."/>
            <person name="Zhang B."/>
            <person name="Yan Z."/>
            <person name="Sun J."/>
            <person name="Hu S."/>
            <person name="Hu X."/>
        </authorList>
    </citation>
    <scope>NUCLEOTIDE SEQUENCE [LARGE SCALE GENOMIC DNA]</scope>
    <source>
        <strain evidence="5 6">HLK1</strain>
    </source>
</reference>
<dbReference type="InterPro" id="IPR050882">
    <property type="entry name" value="Prepilin_peptidase/N-MTase"/>
</dbReference>
<dbReference type="Pfam" id="PF01478">
    <property type="entry name" value="Peptidase_A24"/>
    <property type="match status" value="1"/>
</dbReference>